<evidence type="ECO:0000313" key="3">
    <source>
        <dbReference type="WBParaSite" id="SVE_1601500.1"/>
    </source>
</evidence>
<reference evidence="2" key="1">
    <citation type="submission" date="2014-07" db="EMBL/GenBank/DDBJ databases">
        <authorList>
            <person name="Martin A.A"/>
            <person name="De Silva N."/>
        </authorList>
    </citation>
    <scope>NUCLEOTIDE SEQUENCE</scope>
</reference>
<keyword evidence="2" id="KW-1185">Reference proteome</keyword>
<organism evidence="2 3">
    <name type="scientific">Strongyloides venezuelensis</name>
    <name type="common">Threadworm</name>
    <dbReference type="NCBI Taxonomy" id="75913"/>
    <lineage>
        <taxon>Eukaryota</taxon>
        <taxon>Metazoa</taxon>
        <taxon>Ecdysozoa</taxon>
        <taxon>Nematoda</taxon>
        <taxon>Chromadorea</taxon>
        <taxon>Rhabditida</taxon>
        <taxon>Tylenchina</taxon>
        <taxon>Panagrolaimomorpha</taxon>
        <taxon>Strongyloidoidea</taxon>
        <taxon>Strongyloididae</taxon>
        <taxon>Strongyloides</taxon>
    </lineage>
</organism>
<feature type="coiled-coil region" evidence="1">
    <location>
        <begin position="16"/>
        <end position="57"/>
    </location>
</feature>
<dbReference type="Proteomes" id="UP000035680">
    <property type="component" value="Unassembled WGS sequence"/>
</dbReference>
<reference evidence="3" key="2">
    <citation type="submission" date="2015-08" db="UniProtKB">
        <authorList>
            <consortium name="WormBaseParasite"/>
        </authorList>
    </citation>
    <scope>IDENTIFICATION</scope>
</reference>
<protein>
    <submittedName>
        <fullName evidence="3">SWI5-dependent HO expression protein 3</fullName>
    </submittedName>
</protein>
<feature type="coiled-coil region" evidence="1">
    <location>
        <begin position="140"/>
        <end position="167"/>
    </location>
</feature>
<accession>A0A0K0FUK2</accession>
<dbReference type="WBParaSite" id="SVE_1601500.1">
    <property type="protein sequence ID" value="SVE_1601500.1"/>
    <property type="gene ID" value="SVE_1601500"/>
</dbReference>
<dbReference type="AlphaFoldDB" id="A0A0K0FUK2"/>
<evidence type="ECO:0000313" key="2">
    <source>
        <dbReference type="Proteomes" id="UP000035680"/>
    </source>
</evidence>
<evidence type="ECO:0000256" key="1">
    <source>
        <dbReference type="SAM" id="Coils"/>
    </source>
</evidence>
<proteinExistence type="predicted"/>
<name>A0A0K0FUK2_STRVS</name>
<sequence>MLGSSKSGPDDIRDRVNKALKEKQRISESISKYEKEINKLKSNNDKMRDDIKRTRLLLIKETNIIKIQEAKESFLSSEKDQFDEKCNALDVTKELLEKDLVKHLSSMASSAYVFDSFYNHFNVILDRQVSLIRTYDEAILEDVKLKRDSLMQDVSSFENEKKQLIEEVCKYEEKWKQLDPSMTEVDVRRRVKNIVEKSNRKLRNELTILDYKRRENQHM</sequence>
<keyword evidence="1" id="KW-0175">Coiled coil</keyword>